<keyword evidence="3" id="KW-1185">Reference proteome</keyword>
<dbReference type="AlphaFoldDB" id="A0A550BTY8"/>
<proteinExistence type="predicted"/>
<dbReference type="Proteomes" id="UP000320762">
    <property type="component" value="Unassembled WGS sequence"/>
</dbReference>
<evidence type="ECO:0000313" key="2">
    <source>
        <dbReference type="EMBL" id="TRM56008.1"/>
    </source>
</evidence>
<dbReference type="EMBL" id="VDMD01000082">
    <property type="protein sequence ID" value="TRM56008.1"/>
    <property type="molecule type" value="Genomic_DNA"/>
</dbReference>
<accession>A0A550BTY8</accession>
<evidence type="ECO:0000313" key="3">
    <source>
        <dbReference type="Proteomes" id="UP000320762"/>
    </source>
</evidence>
<feature type="region of interest" description="Disordered" evidence="1">
    <location>
        <begin position="123"/>
        <end position="167"/>
    </location>
</feature>
<comment type="caution">
    <text evidence="2">The sequence shown here is derived from an EMBL/GenBank/DDBJ whole genome shotgun (WGS) entry which is preliminary data.</text>
</comment>
<feature type="compositionally biased region" description="Low complexity" evidence="1">
    <location>
        <begin position="138"/>
        <end position="151"/>
    </location>
</feature>
<reference evidence="2 3" key="1">
    <citation type="journal article" date="2019" name="New Phytol.">
        <title>Comparative genomics reveals unique wood-decay strategies and fruiting body development in the Schizophyllaceae.</title>
        <authorList>
            <person name="Almasi E."/>
            <person name="Sahu N."/>
            <person name="Krizsan K."/>
            <person name="Balint B."/>
            <person name="Kovacs G.M."/>
            <person name="Kiss B."/>
            <person name="Cseklye J."/>
            <person name="Drula E."/>
            <person name="Henrissat B."/>
            <person name="Nagy I."/>
            <person name="Chovatia M."/>
            <person name="Adam C."/>
            <person name="LaButti K."/>
            <person name="Lipzen A."/>
            <person name="Riley R."/>
            <person name="Grigoriev I.V."/>
            <person name="Nagy L.G."/>
        </authorList>
    </citation>
    <scope>NUCLEOTIDE SEQUENCE [LARGE SCALE GENOMIC DNA]</scope>
    <source>
        <strain evidence="2 3">NL-1724</strain>
    </source>
</reference>
<sequence length="167" mass="18192">MTLEPSPRLHLIAEDNEQRVIIPDRPTSLPPIIFRTAHPKTPPELKEHVRNVYVVSIDLDAFRKDADTHAAAPRLAPPSPYEPVGLGCLELIPGDLLFGRPYGSRTTEDDVLLMHVTRPEAAHAPEPAAISTLPPSPKSVSPPSQASQQASGRTHNAPRSLYSPVSR</sequence>
<protein>
    <submittedName>
        <fullName evidence="2">Uncharacterized protein</fullName>
    </submittedName>
</protein>
<gene>
    <name evidence="2" type="ORF">BD626DRAFT_576167</name>
</gene>
<evidence type="ECO:0000256" key="1">
    <source>
        <dbReference type="SAM" id="MobiDB-lite"/>
    </source>
</evidence>
<name>A0A550BTY8_9AGAR</name>
<organism evidence="2 3">
    <name type="scientific">Schizophyllum amplum</name>
    <dbReference type="NCBI Taxonomy" id="97359"/>
    <lineage>
        <taxon>Eukaryota</taxon>
        <taxon>Fungi</taxon>
        <taxon>Dikarya</taxon>
        <taxon>Basidiomycota</taxon>
        <taxon>Agaricomycotina</taxon>
        <taxon>Agaricomycetes</taxon>
        <taxon>Agaricomycetidae</taxon>
        <taxon>Agaricales</taxon>
        <taxon>Schizophyllaceae</taxon>
        <taxon>Schizophyllum</taxon>
    </lineage>
</organism>